<evidence type="ECO:0000313" key="1">
    <source>
        <dbReference type="EMBL" id="CAK0882650.1"/>
    </source>
</evidence>
<evidence type="ECO:0000313" key="2">
    <source>
        <dbReference type="Proteomes" id="UP001189429"/>
    </source>
</evidence>
<accession>A0ABN9W8Z4</accession>
<keyword evidence="2" id="KW-1185">Reference proteome</keyword>
<organism evidence="1 2">
    <name type="scientific">Prorocentrum cordatum</name>
    <dbReference type="NCBI Taxonomy" id="2364126"/>
    <lineage>
        <taxon>Eukaryota</taxon>
        <taxon>Sar</taxon>
        <taxon>Alveolata</taxon>
        <taxon>Dinophyceae</taxon>
        <taxon>Prorocentrales</taxon>
        <taxon>Prorocentraceae</taxon>
        <taxon>Prorocentrum</taxon>
    </lineage>
</organism>
<dbReference type="EMBL" id="CAUYUJ010018320">
    <property type="protein sequence ID" value="CAK0882650.1"/>
    <property type="molecule type" value="Genomic_DNA"/>
</dbReference>
<feature type="non-terminal residue" evidence="1">
    <location>
        <position position="1"/>
    </location>
</feature>
<comment type="caution">
    <text evidence="1">The sequence shown here is derived from an EMBL/GenBank/DDBJ whole genome shotgun (WGS) entry which is preliminary data.</text>
</comment>
<reference evidence="1" key="1">
    <citation type="submission" date="2023-10" db="EMBL/GenBank/DDBJ databases">
        <authorList>
            <person name="Chen Y."/>
            <person name="Shah S."/>
            <person name="Dougan E. K."/>
            <person name="Thang M."/>
            <person name="Chan C."/>
        </authorList>
    </citation>
    <scope>NUCLEOTIDE SEQUENCE [LARGE SCALE GENOMIC DNA]</scope>
</reference>
<gene>
    <name evidence="1" type="ORF">PCOR1329_LOCUS65100</name>
</gene>
<proteinExistence type="predicted"/>
<protein>
    <submittedName>
        <fullName evidence="1">Uncharacterized protein</fullName>
    </submittedName>
</protein>
<feature type="non-terminal residue" evidence="1">
    <location>
        <position position="95"/>
    </location>
</feature>
<dbReference type="Proteomes" id="UP001189429">
    <property type="component" value="Unassembled WGS sequence"/>
</dbReference>
<sequence>ECKSWTPTTTLSKHGHIVSDPLAPLETEAARFAGLWQADKEPDAIDKPLEILEPLDILTPDDIRKVSRSYSTSAAFSVDWFHMRHCAGMSDGCLE</sequence>
<name>A0ABN9W8Z4_9DINO</name>